<dbReference type="InterPro" id="IPR050984">
    <property type="entry name" value="Gfo/Idh/MocA_domain"/>
</dbReference>
<dbReference type="PANTHER" id="PTHR22604:SF105">
    <property type="entry name" value="TRANS-1,2-DIHYDROBENZENE-1,2-DIOL DEHYDROGENASE"/>
    <property type="match status" value="1"/>
</dbReference>
<evidence type="ECO:0000256" key="4">
    <source>
        <dbReference type="ARBA" id="ARBA00042988"/>
    </source>
</evidence>
<proteinExistence type="inferred from homology"/>
<reference evidence="7" key="1">
    <citation type="journal article" date="2023" name="PhytoFront">
        <title>Draft Genome Resources of Seven Strains of Tilletia horrida, Causal Agent of Kernel Smut of Rice.</title>
        <authorList>
            <person name="Khanal S."/>
            <person name="Antony Babu S."/>
            <person name="Zhou X.G."/>
        </authorList>
    </citation>
    <scope>NUCLEOTIDE SEQUENCE</scope>
    <source>
        <strain evidence="7">TX3</strain>
    </source>
</reference>
<comment type="catalytic activity">
    <reaction evidence="5">
        <text>D-xylose + NADP(+) = D-xylono-1,5-lactone + NADPH + H(+)</text>
        <dbReference type="Rhea" id="RHEA:22000"/>
        <dbReference type="ChEBI" id="CHEBI:15378"/>
        <dbReference type="ChEBI" id="CHEBI:15867"/>
        <dbReference type="ChEBI" id="CHEBI:53455"/>
        <dbReference type="ChEBI" id="CHEBI:57783"/>
        <dbReference type="ChEBI" id="CHEBI:58349"/>
        <dbReference type="EC" id="1.1.1.179"/>
    </reaction>
</comment>
<feature type="domain" description="Gfo/Idh/MocA-like oxidoreductase N-terminal" evidence="6">
    <location>
        <begin position="31"/>
        <end position="148"/>
    </location>
</feature>
<dbReference type="AlphaFoldDB" id="A0AAN6GCT1"/>
<dbReference type="Gene3D" id="3.30.360.10">
    <property type="entry name" value="Dihydrodipicolinate Reductase, domain 2"/>
    <property type="match status" value="1"/>
</dbReference>
<dbReference type="InterPro" id="IPR036291">
    <property type="entry name" value="NAD(P)-bd_dom_sf"/>
</dbReference>
<name>A0AAN6GCT1_9BASI</name>
<evidence type="ECO:0000313" key="7">
    <source>
        <dbReference type="EMBL" id="KAK0531938.1"/>
    </source>
</evidence>
<evidence type="ECO:0000256" key="2">
    <source>
        <dbReference type="ARBA" id="ARBA00023002"/>
    </source>
</evidence>
<accession>A0AAN6GCT1</accession>
<dbReference type="SUPFAM" id="SSF51735">
    <property type="entry name" value="NAD(P)-binding Rossmann-fold domains"/>
    <property type="match status" value="1"/>
</dbReference>
<evidence type="ECO:0000256" key="1">
    <source>
        <dbReference type="ARBA" id="ARBA00010928"/>
    </source>
</evidence>
<dbReference type="Gene3D" id="3.40.50.720">
    <property type="entry name" value="NAD(P)-binding Rossmann-like Domain"/>
    <property type="match status" value="1"/>
</dbReference>
<sequence length="470" mass="51303">MTSYVSALWTRLGHARTAMSPPALPKNADALKIGILGAADITPLSLIRPAQSHPGIVVYAVAARDRKRAEAFASKWSIPRVFDSYDDLISCPDIDCIYNPLPNGLHSAWTLKAIQAGKHVLLEKPSGANAEDAASIFDAAKKANVVCLEAIHPAFHPARHEFAYQLGKIVNPQNPLKRASSSFCVPAGALPKGDDDIRFNFSLAGGIMMDMGVYAVQSGLWPLLIAGGTLNRAQWWEGIEIESAEHELFEPAGEQSKKQVLDPATGKNAIDRSMHAVIRMPTARNEKLPVDIRADMGYGLPVPLLPSSVPLLGRLKLPYFEWPTLTATTKDGSTVVLHNHLVPNFFHSIVVTRRGRTAAEAGVAEGSQETIKAYVPRAESAGTDFMKRGSKNGHWPVGTGEEWWTTYRWQLEAFVLAVQNVKAGRAEADDEDQSKLAPVWLPSRQSKVYAQVIDQIYAKSGLPKRQPTVV</sequence>
<dbReference type="GO" id="GO:0000166">
    <property type="term" value="F:nucleotide binding"/>
    <property type="evidence" value="ECO:0007669"/>
    <property type="project" value="InterPro"/>
</dbReference>
<dbReference type="PANTHER" id="PTHR22604">
    <property type="entry name" value="OXIDOREDUCTASES"/>
    <property type="match status" value="1"/>
</dbReference>
<keyword evidence="2" id="KW-0560">Oxidoreductase</keyword>
<gene>
    <name evidence="7" type="ORF">OC842_003454</name>
</gene>
<evidence type="ECO:0000259" key="6">
    <source>
        <dbReference type="Pfam" id="PF01408"/>
    </source>
</evidence>
<protein>
    <recommendedName>
        <fullName evidence="3">D-xylose 1-dehydrogenase (NADP(+), D-xylono-1,5-lactone-forming)</fullName>
        <ecNumber evidence="3">1.1.1.179</ecNumber>
    </recommendedName>
    <alternativeName>
        <fullName evidence="4">D-xylose-NADP dehydrogenase</fullName>
    </alternativeName>
</protein>
<dbReference type="GO" id="GO:0047837">
    <property type="term" value="F:D-xylose 1-dehydrogenase (NADP+) activity"/>
    <property type="evidence" value="ECO:0007669"/>
    <property type="project" value="UniProtKB-EC"/>
</dbReference>
<comment type="caution">
    <text evidence="7">The sequence shown here is derived from an EMBL/GenBank/DDBJ whole genome shotgun (WGS) entry which is preliminary data.</text>
</comment>
<evidence type="ECO:0000313" key="8">
    <source>
        <dbReference type="Proteomes" id="UP001176521"/>
    </source>
</evidence>
<dbReference type="EMBL" id="JAPDMQ010000172">
    <property type="protein sequence ID" value="KAK0531938.1"/>
    <property type="molecule type" value="Genomic_DNA"/>
</dbReference>
<evidence type="ECO:0000256" key="3">
    <source>
        <dbReference type="ARBA" id="ARBA00038984"/>
    </source>
</evidence>
<dbReference type="Proteomes" id="UP001176521">
    <property type="component" value="Unassembled WGS sequence"/>
</dbReference>
<evidence type="ECO:0000256" key="5">
    <source>
        <dbReference type="ARBA" id="ARBA00049233"/>
    </source>
</evidence>
<dbReference type="EC" id="1.1.1.179" evidence="3"/>
<keyword evidence="8" id="KW-1185">Reference proteome</keyword>
<comment type="similarity">
    <text evidence="1">Belongs to the Gfo/Idh/MocA family.</text>
</comment>
<dbReference type="InterPro" id="IPR000683">
    <property type="entry name" value="Gfo/Idh/MocA-like_OxRdtase_N"/>
</dbReference>
<organism evidence="7 8">
    <name type="scientific">Tilletia horrida</name>
    <dbReference type="NCBI Taxonomy" id="155126"/>
    <lineage>
        <taxon>Eukaryota</taxon>
        <taxon>Fungi</taxon>
        <taxon>Dikarya</taxon>
        <taxon>Basidiomycota</taxon>
        <taxon>Ustilaginomycotina</taxon>
        <taxon>Exobasidiomycetes</taxon>
        <taxon>Tilletiales</taxon>
        <taxon>Tilletiaceae</taxon>
        <taxon>Tilletia</taxon>
    </lineage>
</organism>
<dbReference type="Pfam" id="PF01408">
    <property type="entry name" value="GFO_IDH_MocA"/>
    <property type="match status" value="1"/>
</dbReference>